<comment type="similarity">
    <text evidence="1">Belongs to the sulfur carrier protein TusA family.</text>
</comment>
<evidence type="ECO:0000313" key="3">
    <source>
        <dbReference type="EMBL" id="TFZ82051.1"/>
    </source>
</evidence>
<dbReference type="Proteomes" id="UP000297890">
    <property type="component" value="Unassembled WGS sequence"/>
</dbReference>
<dbReference type="Gene3D" id="3.30.110.40">
    <property type="entry name" value="TusA-like domain"/>
    <property type="match status" value="1"/>
</dbReference>
<dbReference type="PANTHER" id="PTHR33279:SF6">
    <property type="entry name" value="SULFUR CARRIER PROTEIN YEDF-RELATED"/>
    <property type="match status" value="1"/>
</dbReference>
<dbReference type="AlphaFoldDB" id="A0A4Z0F8E6"/>
<evidence type="ECO:0000256" key="1">
    <source>
        <dbReference type="ARBA" id="ARBA00008984"/>
    </source>
</evidence>
<gene>
    <name evidence="3" type="ORF">E4680_10270</name>
</gene>
<evidence type="ECO:0000259" key="2">
    <source>
        <dbReference type="PROSITE" id="PS01148"/>
    </source>
</evidence>
<name>A0A4Z0F8E6_9GAMM</name>
<comment type="caution">
    <text evidence="3">The sequence shown here is derived from an EMBL/GenBank/DDBJ whole genome shotgun (WGS) entry which is preliminary data.</text>
</comment>
<dbReference type="RefSeq" id="WP_135282337.1">
    <property type="nucleotide sequence ID" value="NZ_SRIO01000013.1"/>
</dbReference>
<feature type="domain" description="UPF0033" evidence="2">
    <location>
        <begin position="8"/>
        <end position="32"/>
    </location>
</feature>
<sequence length="89" mass="9817">MNATDQTLNAQGLNCPLPILRTRTALDAMNTGQTLAVIATDRGVVKDMRAFCQQTGHDLIATHEEAMNTPSLFAKHNQLPRPENIDEMQ</sequence>
<dbReference type="OrthoDB" id="9797551at2"/>
<dbReference type="PANTHER" id="PTHR33279">
    <property type="entry name" value="SULFUR CARRIER PROTEIN YEDF-RELATED"/>
    <property type="match status" value="1"/>
</dbReference>
<evidence type="ECO:0000313" key="4">
    <source>
        <dbReference type="Proteomes" id="UP000297890"/>
    </source>
</evidence>
<accession>A0A4Z0F8E6</accession>
<dbReference type="InterPro" id="IPR036868">
    <property type="entry name" value="TusA-like_sf"/>
</dbReference>
<proteinExistence type="inferred from homology"/>
<dbReference type="CDD" id="cd00291">
    <property type="entry name" value="SirA_YedF_YeeD"/>
    <property type="match status" value="1"/>
</dbReference>
<keyword evidence="4" id="KW-1185">Reference proteome</keyword>
<organism evidence="3 4">
    <name type="scientific">Candidatus Macondimonas diazotrophica</name>
    <dbReference type="NCBI Taxonomy" id="2305248"/>
    <lineage>
        <taxon>Bacteria</taxon>
        <taxon>Pseudomonadati</taxon>
        <taxon>Pseudomonadota</taxon>
        <taxon>Gammaproteobacteria</taxon>
        <taxon>Chromatiales</taxon>
        <taxon>Ectothiorhodospiraceae</taxon>
        <taxon>Candidatus Macondimonas</taxon>
    </lineage>
</organism>
<dbReference type="SUPFAM" id="SSF64307">
    <property type="entry name" value="SirA-like"/>
    <property type="match status" value="1"/>
</dbReference>
<dbReference type="EMBL" id="SRIO01000013">
    <property type="protein sequence ID" value="TFZ82051.1"/>
    <property type="molecule type" value="Genomic_DNA"/>
</dbReference>
<reference evidence="3 4" key="1">
    <citation type="journal article" date="2019" name="ISME J.">
        <title>Candidatus Macondimonas diazotrophica, a novel gammaproteobacterial genus dominating crude-oil-contaminated coastal sediments.</title>
        <authorList>
            <person name="Karthikeyan S."/>
            <person name="Konstantinidis K."/>
        </authorList>
    </citation>
    <scope>NUCLEOTIDE SEQUENCE [LARGE SCALE GENOMIC DNA]</scope>
    <source>
        <strain evidence="3 4">KTK01</strain>
    </source>
</reference>
<dbReference type="GO" id="GO:0016740">
    <property type="term" value="F:transferase activity"/>
    <property type="evidence" value="ECO:0007669"/>
    <property type="project" value="UniProtKB-KW"/>
</dbReference>
<dbReference type="Pfam" id="PF01206">
    <property type="entry name" value="TusA"/>
    <property type="match status" value="1"/>
</dbReference>
<keyword evidence="3" id="KW-0808">Transferase</keyword>
<dbReference type="InterPro" id="IPR001455">
    <property type="entry name" value="TusA-like"/>
</dbReference>
<protein>
    <submittedName>
        <fullName evidence="3">Sulfurtransferase TusA family protein</fullName>
    </submittedName>
</protein>
<dbReference type="PROSITE" id="PS01148">
    <property type="entry name" value="UPF0033"/>
    <property type="match status" value="1"/>
</dbReference>